<feature type="signal peptide" evidence="1">
    <location>
        <begin position="1"/>
        <end position="28"/>
    </location>
</feature>
<dbReference type="EMBL" id="ML992689">
    <property type="protein sequence ID" value="KAF2209041.1"/>
    <property type="molecule type" value="Genomic_DNA"/>
</dbReference>
<evidence type="ECO:0008006" key="4">
    <source>
        <dbReference type="Google" id="ProtNLM"/>
    </source>
</evidence>
<keyword evidence="3" id="KW-1185">Reference proteome</keyword>
<sequence>MTTNIPTPLPILFSLSLLLLLLPLQAHAVGTGVDLCLYEKSTLAPCSDEDFYCCNKQRRAQLLLPQRRRPTLLRNQWKAAISKTRTTSSTSSKRGIALEGNFDSYSVADTTQSSDCCSKHWWQYPRHEVDAELEECSIRLETLREGGTVLGDGKCSGSGASRS</sequence>
<reference evidence="2" key="1">
    <citation type="journal article" date="2020" name="Stud. Mycol.">
        <title>101 Dothideomycetes genomes: a test case for predicting lifestyles and emergence of pathogens.</title>
        <authorList>
            <person name="Haridas S."/>
            <person name="Albert R."/>
            <person name="Binder M."/>
            <person name="Bloem J."/>
            <person name="Labutti K."/>
            <person name="Salamov A."/>
            <person name="Andreopoulos B."/>
            <person name="Baker S."/>
            <person name="Barry K."/>
            <person name="Bills G."/>
            <person name="Bluhm B."/>
            <person name="Cannon C."/>
            <person name="Castanera R."/>
            <person name="Culley D."/>
            <person name="Daum C."/>
            <person name="Ezra D."/>
            <person name="Gonzalez J."/>
            <person name="Henrissat B."/>
            <person name="Kuo A."/>
            <person name="Liang C."/>
            <person name="Lipzen A."/>
            <person name="Lutzoni F."/>
            <person name="Magnuson J."/>
            <person name="Mondo S."/>
            <person name="Nolan M."/>
            <person name="Ohm R."/>
            <person name="Pangilinan J."/>
            <person name="Park H.-J."/>
            <person name="Ramirez L."/>
            <person name="Alfaro M."/>
            <person name="Sun H."/>
            <person name="Tritt A."/>
            <person name="Yoshinaga Y."/>
            <person name="Zwiers L.-H."/>
            <person name="Turgeon B."/>
            <person name="Goodwin S."/>
            <person name="Spatafora J."/>
            <person name="Crous P."/>
            <person name="Grigoriev I."/>
        </authorList>
    </citation>
    <scope>NUCLEOTIDE SEQUENCE</scope>
    <source>
        <strain evidence="2">SCOH1-5</strain>
    </source>
</reference>
<feature type="chain" id="PRO_5025401865" description="Hydrophobin" evidence="1">
    <location>
        <begin position="29"/>
        <end position="163"/>
    </location>
</feature>
<keyword evidence="1" id="KW-0732">Signal</keyword>
<evidence type="ECO:0000256" key="1">
    <source>
        <dbReference type="SAM" id="SignalP"/>
    </source>
</evidence>
<evidence type="ECO:0000313" key="3">
    <source>
        <dbReference type="Proteomes" id="UP000799539"/>
    </source>
</evidence>
<evidence type="ECO:0000313" key="2">
    <source>
        <dbReference type="EMBL" id="KAF2209041.1"/>
    </source>
</evidence>
<dbReference type="Proteomes" id="UP000799539">
    <property type="component" value="Unassembled WGS sequence"/>
</dbReference>
<protein>
    <recommendedName>
        <fullName evidence="4">Hydrophobin</fullName>
    </recommendedName>
</protein>
<dbReference type="AlphaFoldDB" id="A0A6A6F877"/>
<name>A0A6A6F877_9PEZI</name>
<accession>A0A6A6F877</accession>
<organism evidence="2 3">
    <name type="scientific">Cercospora zeae-maydis SCOH1-5</name>
    <dbReference type="NCBI Taxonomy" id="717836"/>
    <lineage>
        <taxon>Eukaryota</taxon>
        <taxon>Fungi</taxon>
        <taxon>Dikarya</taxon>
        <taxon>Ascomycota</taxon>
        <taxon>Pezizomycotina</taxon>
        <taxon>Dothideomycetes</taxon>
        <taxon>Dothideomycetidae</taxon>
        <taxon>Mycosphaerellales</taxon>
        <taxon>Mycosphaerellaceae</taxon>
        <taxon>Cercospora</taxon>
    </lineage>
</organism>
<gene>
    <name evidence="2" type="ORF">CERZMDRAFT_87234</name>
</gene>
<proteinExistence type="predicted"/>
<dbReference type="OrthoDB" id="10326000at2759"/>